<proteinExistence type="inferred from homology"/>
<organism evidence="4">
    <name type="scientific">Chlamydomonas euryale</name>
    <dbReference type="NCBI Taxonomy" id="1486919"/>
    <lineage>
        <taxon>Eukaryota</taxon>
        <taxon>Viridiplantae</taxon>
        <taxon>Chlorophyta</taxon>
        <taxon>core chlorophytes</taxon>
        <taxon>Chlorophyceae</taxon>
        <taxon>CS clade</taxon>
        <taxon>Chlamydomonadales</taxon>
        <taxon>Chlamydomonadaceae</taxon>
        <taxon>Chlamydomonas</taxon>
    </lineage>
</organism>
<dbReference type="InterPro" id="IPR035903">
    <property type="entry name" value="HesB-like_dom_sf"/>
</dbReference>
<dbReference type="Pfam" id="PF01521">
    <property type="entry name" value="Fe-S_biosyn"/>
    <property type="match status" value="1"/>
</dbReference>
<dbReference type="SUPFAM" id="SSF89360">
    <property type="entry name" value="HesB-like domain"/>
    <property type="match status" value="1"/>
</dbReference>
<dbReference type="GO" id="GO:0051537">
    <property type="term" value="F:2 iron, 2 sulfur cluster binding"/>
    <property type="evidence" value="ECO:0007669"/>
    <property type="project" value="TreeGrafter"/>
</dbReference>
<evidence type="ECO:0000256" key="1">
    <source>
        <dbReference type="ARBA" id="ARBA00006718"/>
    </source>
</evidence>
<gene>
    <name evidence="4" type="ORF">CEUR00632_LOCUS15157</name>
</gene>
<evidence type="ECO:0000313" key="4">
    <source>
        <dbReference type="EMBL" id="CAD8299639.1"/>
    </source>
</evidence>
<sequence>MRGSLLAMAEAMAKAAAAPRNRKAVVELTDAAAERIKALLEARHKNFLKFGIKRRGCSGLSYTINYADERAKFDEVVEEKGVRILIDSTAIMHLLGTRIDFHSDKLRSEFTFTNPLAKGTCGCGESFTT</sequence>
<accession>A0A7R9VNR3</accession>
<dbReference type="PANTHER" id="PTHR10072:SF41">
    <property type="entry name" value="IRON-SULFUR CLUSTER ASSEMBLY 1 HOMOLOG, MITOCHONDRIAL"/>
    <property type="match status" value="1"/>
</dbReference>
<dbReference type="GO" id="GO:0016226">
    <property type="term" value="P:iron-sulfur cluster assembly"/>
    <property type="evidence" value="ECO:0007669"/>
    <property type="project" value="InterPro"/>
</dbReference>
<protein>
    <recommendedName>
        <fullName evidence="3">Core domain-containing protein</fullName>
    </recommendedName>
</protein>
<feature type="domain" description="Core" evidence="3">
    <location>
        <begin position="26"/>
        <end position="125"/>
    </location>
</feature>
<dbReference type="FunFam" id="2.60.300.12:FF:000001">
    <property type="entry name" value="Iron-binding protein IscA"/>
    <property type="match status" value="1"/>
</dbReference>
<name>A0A7R9VNR3_9CHLO</name>
<dbReference type="AlphaFoldDB" id="A0A7R9VNR3"/>
<reference evidence="4" key="1">
    <citation type="submission" date="2021-01" db="EMBL/GenBank/DDBJ databases">
        <authorList>
            <person name="Corre E."/>
            <person name="Pelletier E."/>
            <person name="Niang G."/>
            <person name="Scheremetjew M."/>
            <person name="Finn R."/>
            <person name="Kale V."/>
            <person name="Holt S."/>
            <person name="Cochrane G."/>
            <person name="Meng A."/>
            <person name="Brown T."/>
            <person name="Cohen L."/>
        </authorList>
    </citation>
    <scope>NUCLEOTIDE SEQUENCE</scope>
    <source>
        <strain evidence="4">CCMP219</strain>
    </source>
</reference>
<dbReference type="PANTHER" id="PTHR10072">
    <property type="entry name" value="IRON-SULFUR CLUSTER ASSEMBLY PROTEIN"/>
    <property type="match status" value="1"/>
</dbReference>
<dbReference type="InterPro" id="IPR016092">
    <property type="entry name" value="ATAP"/>
</dbReference>
<dbReference type="NCBIfam" id="TIGR00049">
    <property type="entry name" value="iron-sulfur cluster assembly accessory protein"/>
    <property type="match status" value="1"/>
</dbReference>
<evidence type="ECO:0000256" key="2">
    <source>
        <dbReference type="ARBA" id="ARBA00057984"/>
    </source>
</evidence>
<comment type="similarity">
    <text evidence="1">Belongs to the HesB/IscA family.</text>
</comment>
<comment type="function">
    <text evidence="2">Involved in the assembly of mitochondrial iron-sulfur proteins. Probably involved in the binding of an intermediate of Fe/S cluster assembly.</text>
</comment>
<dbReference type="InterPro" id="IPR050322">
    <property type="entry name" value="Fe-S_cluster_asmbl/transfer"/>
</dbReference>
<dbReference type="Gene3D" id="2.60.300.12">
    <property type="entry name" value="HesB-like domain"/>
    <property type="match status" value="1"/>
</dbReference>
<dbReference type="InterPro" id="IPR000361">
    <property type="entry name" value="ATAP_core_dom"/>
</dbReference>
<dbReference type="GO" id="GO:0005739">
    <property type="term" value="C:mitochondrion"/>
    <property type="evidence" value="ECO:0007669"/>
    <property type="project" value="TreeGrafter"/>
</dbReference>
<evidence type="ECO:0000259" key="3">
    <source>
        <dbReference type="Pfam" id="PF01521"/>
    </source>
</evidence>
<dbReference type="EMBL" id="HBEC01032689">
    <property type="protein sequence ID" value="CAD8299639.1"/>
    <property type="molecule type" value="Transcribed_RNA"/>
</dbReference>